<organism evidence="2 3">
    <name type="scientific">Kineosporia babensis</name>
    <dbReference type="NCBI Taxonomy" id="499548"/>
    <lineage>
        <taxon>Bacteria</taxon>
        <taxon>Bacillati</taxon>
        <taxon>Actinomycetota</taxon>
        <taxon>Actinomycetes</taxon>
        <taxon>Kineosporiales</taxon>
        <taxon>Kineosporiaceae</taxon>
        <taxon>Kineosporia</taxon>
    </lineage>
</organism>
<evidence type="ECO:0000313" key="2">
    <source>
        <dbReference type="EMBL" id="MCD5310945.1"/>
    </source>
</evidence>
<protein>
    <submittedName>
        <fullName evidence="2">Uncharacterized protein</fullName>
    </submittedName>
</protein>
<comment type="caution">
    <text evidence="2">The sequence shown here is derived from an EMBL/GenBank/DDBJ whole genome shotgun (WGS) entry which is preliminary data.</text>
</comment>
<reference evidence="2" key="1">
    <citation type="submission" date="2021-11" db="EMBL/GenBank/DDBJ databases">
        <title>Streptomyces corallinus and Kineosporia corallina sp. nov., two new coral-derived marine actinobacteria.</title>
        <authorList>
            <person name="Buangrab K."/>
            <person name="Sutthacheep M."/>
            <person name="Yeemin T."/>
            <person name="Harunari E."/>
            <person name="Igarashi Y."/>
            <person name="Sripreechasak P."/>
            <person name="Kanchanasin P."/>
            <person name="Tanasupawat S."/>
            <person name="Phongsopitanun W."/>
        </authorList>
    </citation>
    <scope>NUCLEOTIDE SEQUENCE</scope>
    <source>
        <strain evidence="2">JCM 31032</strain>
    </source>
</reference>
<dbReference type="Proteomes" id="UP001138997">
    <property type="component" value="Unassembled WGS sequence"/>
</dbReference>
<keyword evidence="3" id="KW-1185">Reference proteome</keyword>
<dbReference type="EMBL" id="JAJOMB010000003">
    <property type="protein sequence ID" value="MCD5310945.1"/>
    <property type="molecule type" value="Genomic_DNA"/>
</dbReference>
<evidence type="ECO:0000313" key="3">
    <source>
        <dbReference type="Proteomes" id="UP001138997"/>
    </source>
</evidence>
<feature type="region of interest" description="Disordered" evidence="1">
    <location>
        <begin position="1"/>
        <end position="28"/>
    </location>
</feature>
<gene>
    <name evidence="2" type="ORF">LR394_08560</name>
</gene>
<evidence type="ECO:0000256" key="1">
    <source>
        <dbReference type="SAM" id="MobiDB-lite"/>
    </source>
</evidence>
<dbReference type="AlphaFoldDB" id="A0A9X1STV2"/>
<dbReference type="RefSeq" id="WP_231440121.1">
    <property type="nucleotide sequence ID" value="NZ_JAJOMB010000003.1"/>
</dbReference>
<sequence length="94" mass="10769">MTARTTSLRALPKQTAQPEELDGGDDMYPLRDIKTVAKRLGCSTDLVIEFMREGSLPYVQLGGKCIDPESPHAPRRWRVRNDRLNDVVRDWSRD</sequence>
<accession>A0A9X1STV2</accession>
<name>A0A9X1STV2_9ACTN</name>
<proteinExistence type="predicted"/>